<dbReference type="eggNOG" id="ENOG503325M">
    <property type="taxonomic scope" value="Bacteria"/>
</dbReference>
<dbReference type="STRING" id="224324.aq_809"/>
<organism evidence="1 2">
    <name type="scientific">Aquifex aeolicus (strain VF5)</name>
    <dbReference type="NCBI Taxonomy" id="224324"/>
    <lineage>
        <taxon>Bacteria</taxon>
        <taxon>Pseudomonadati</taxon>
        <taxon>Aquificota</taxon>
        <taxon>Aquificia</taxon>
        <taxon>Aquificales</taxon>
        <taxon>Aquificaceae</taxon>
        <taxon>Aquifex</taxon>
    </lineage>
</organism>
<dbReference type="HOGENOM" id="CLU_1022788_0_0_0"/>
<reference evidence="1 2" key="1">
    <citation type="journal article" date="1998" name="Nature">
        <title>The complete genome of the hyperthermophilic bacterium Aquifex aeolicus.</title>
        <authorList>
            <person name="Deckert G."/>
            <person name="Warren P.V."/>
            <person name="Gaasterland T."/>
            <person name="Young W.G."/>
            <person name="Lenox A.L."/>
            <person name="Graham D.E."/>
            <person name="Overbeek R."/>
            <person name="Snead M.A."/>
            <person name="Keller M."/>
            <person name="Aujay M."/>
            <person name="Huber R."/>
            <person name="Feldman R.A."/>
            <person name="Short J.M."/>
            <person name="Olson G.J."/>
            <person name="Swanson R.V."/>
        </authorList>
    </citation>
    <scope>NUCLEOTIDE SEQUENCE [LARGE SCALE GENOMIC DNA]</scope>
    <source>
        <strain evidence="1 2">VF5</strain>
    </source>
</reference>
<dbReference type="KEGG" id="aae:aq_809"/>
<accession>O66992</accession>
<dbReference type="EMBL" id="AE000657">
    <property type="protein sequence ID" value="AAC06956.1"/>
    <property type="molecule type" value="Genomic_DNA"/>
</dbReference>
<dbReference type="Gene3D" id="1.10.468.10">
    <property type="entry name" value="Photosynthetic Reaction Center, subunit C, domain 2"/>
    <property type="match status" value="1"/>
</dbReference>
<dbReference type="RefSeq" id="WP_010880491.1">
    <property type="nucleotide sequence ID" value="NC_000918.1"/>
</dbReference>
<evidence type="ECO:0000313" key="1">
    <source>
        <dbReference type="EMBL" id="AAC06956.1"/>
    </source>
</evidence>
<evidence type="ECO:0000313" key="2">
    <source>
        <dbReference type="Proteomes" id="UP000000798"/>
    </source>
</evidence>
<proteinExistence type="predicted"/>
<dbReference type="GO" id="GO:0009055">
    <property type="term" value="F:electron transfer activity"/>
    <property type="evidence" value="ECO:0007669"/>
    <property type="project" value="InterPro"/>
</dbReference>
<dbReference type="InterPro" id="IPR023119">
    <property type="entry name" value="Multihaem_cyt_PRC_cyt_su-like"/>
</dbReference>
<dbReference type="EnsemblBacteria" id="AAC06956">
    <property type="protein sequence ID" value="AAC06956"/>
    <property type="gene ID" value="aq_809"/>
</dbReference>
<dbReference type="Proteomes" id="UP000000798">
    <property type="component" value="Chromosome"/>
</dbReference>
<dbReference type="GO" id="GO:0020037">
    <property type="term" value="F:heme binding"/>
    <property type="evidence" value="ECO:0007669"/>
    <property type="project" value="InterPro"/>
</dbReference>
<dbReference type="SUPFAM" id="SSF48695">
    <property type="entry name" value="Multiheme cytochromes"/>
    <property type="match status" value="1"/>
</dbReference>
<dbReference type="OrthoDB" id="11226at2"/>
<sequence>MRKFLLGLAVLSFSFGGEITLKKPPESLKKYYPPASEKFEFLNNMHTMSTAFYAVQLNINDENWEKAKEWAQKLVKTYRETAEMVPEWKDYFDFSKADAYLNAVSSKNVDAVIKTARELGQTCAKCHRDNEVAVKIYYHFPDFHSVKVEDPIEFMEMDLGDFMKKLANSLKATNIYISQGEYEKAKEHGINFVERARAVKETCTKCHTKEAEVEAITGKEYDQALKALENLFNAEKLDTQKVAQNMKKVTVTCYTCHNVHLIPAKIKEALAK</sequence>
<gene>
    <name evidence="1" type="ordered locus">aq_809</name>
</gene>
<dbReference type="SUPFAM" id="SSF47175">
    <property type="entry name" value="Cytochromes"/>
    <property type="match status" value="1"/>
</dbReference>
<protein>
    <submittedName>
        <fullName evidence="1">Uncharacterized protein</fullName>
    </submittedName>
</protein>
<dbReference type="InParanoid" id="O66992"/>
<name>O66992_AQUAE</name>
<dbReference type="AlphaFoldDB" id="O66992"/>
<dbReference type="PIR" id="E70370">
    <property type="entry name" value="E70370"/>
</dbReference>
<dbReference type="InterPro" id="IPR036280">
    <property type="entry name" value="Multihaem_cyt_sf"/>
</dbReference>
<dbReference type="GO" id="GO:0005506">
    <property type="term" value="F:iron ion binding"/>
    <property type="evidence" value="ECO:0007669"/>
    <property type="project" value="InterPro"/>
</dbReference>
<dbReference type="InterPro" id="IPR010980">
    <property type="entry name" value="Cyt_c/b562"/>
</dbReference>
<dbReference type="GO" id="GO:0022900">
    <property type="term" value="P:electron transport chain"/>
    <property type="evidence" value="ECO:0007669"/>
    <property type="project" value="InterPro"/>
</dbReference>
<keyword evidence="2" id="KW-1185">Reference proteome</keyword>